<evidence type="ECO:0000313" key="1">
    <source>
        <dbReference type="EMBL" id="KRY98713.1"/>
    </source>
</evidence>
<accession>A0A0V1GKR4</accession>
<protein>
    <submittedName>
        <fullName evidence="1">Uncharacterized protein</fullName>
    </submittedName>
</protein>
<dbReference type="Proteomes" id="UP000054805">
    <property type="component" value="Unassembled WGS sequence"/>
</dbReference>
<proteinExistence type="predicted"/>
<dbReference type="AlphaFoldDB" id="A0A0V1GKR4"/>
<dbReference type="EMBL" id="JYDS01001578">
    <property type="protein sequence ID" value="KRY98713.1"/>
    <property type="molecule type" value="Genomic_DNA"/>
</dbReference>
<organism evidence="1 2">
    <name type="scientific">Trichinella pseudospiralis</name>
    <name type="common">Parasitic roundworm</name>
    <dbReference type="NCBI Taxonomy" id="6337"/>
    <lineage>
        <taxon>Eukaryota</taxon>
        <taxon>Metazoa</taxon>
        <taxon>Ecdysozoa</taxon>
        <taxon>Nematoda</taxon>
        <taxon>Enoplea</taxon>
        <taxon>Dorylaimia</taxon>
        <taxon>Trichinellida</taxon>
        <taxon>Trichinellidae</taxon>
        <taxon>Trichinella</taxon>
    </lineage>
</organism>
<sequence length="31" mass="3504">MEDSVTFYNKYTFGKTLLSHLINALIIQTAA</sequence>
<evidence type="ECO:0000313" key="2">
    <source>
        <dbReference type="Proteomes" id="UP000054805"/>
    </source>
</evidence>
<comment type="caution">
    <text evidence="1">The sequence shown here is derived from an EMBL/GenBank/DDBJ whole genome shotgun (WGS) entry which is preliminary data.</text>
</comment>
<gene>
    <name evidence="1" type="ORF">T4B_6433</name>
</gene>
<reference evidence="1 2" key="1">
    <citation type="submission" date="2015-01" db="EMBL/GenBank/DDBJ databases">
        <title>Evolution of Trichinella species and genotypes.</title>
        <authorList>
            <person name="Korhonen P.K."/>
            <person name="Edoardo P."/>
            <person name="Giuseppe L.R."/>
            <person name="Gasser R.B."/>
        </authorList>
    </citation>
    <scope>NUCLEOTIDE SEQUENCE [LARGE SCALE GENOMIC DNA]</scope>
    <source>
        <strain evidence="1">ISS588</strain>
    </source>
</reference>
<name>A0A0V1GKR4_TRIPS</name>
<keyword evidence="2" id="KW-1185">Reference proteome</keyword>